<dbReference type="Proteomes" id="UP000269352">
    <property type="component" value="Unassembled WGS sequence"/>
</dbReference>
<dbReference type="InterPro" id="IPR014710">
    <property type="entry name" value="RmlC-like_jellyroll"/>
</dbReference>
<evidence type="ECO:0000313" key="2">
    <source>
        <dbReference type="EMBL" id="GBR75189.1"/>
    </source>
</evidence>
<dbReference type="SUPFAM" id="SSF51182">
    <property type="entry name" value="RmlC-like cupins"/>
    <property type="match status" value="1"/>
</dbReference>
<dbReference type="GO" id="GO:0004475">
    <property type="term" value="F:mannose-1-phosphate guanylyltransferase (GTP) activity"/>
    <property type="evidence" value="ECO:0007669"/>
    <property type="project" value="TreeGrafter"/>
</dbReference>
<sequence>MANYIENRPWGSFEVLLDNVNYKVKTLTVRPQKRLSLQSHKRRNENWVVVAGQAYVEIDDEFLILDKGQHVFIPIGAKHRLENKGEVDLVVVETQTGDYFGEDDIVRYADDFQRT</sequence>
<dbReference type="CDD" id="cd02213">
    <property type="entry name" value="cupin_PMI_typeII_C"/>
    <property type="match status" value="1"/>
</dbReference>
<keyword evidence="3" id="KW-1185">Reference proteome</keyword>
<dbReference type="InterPro" id="IPR051161">
    <property type="entry name" value="Mannose-6P_isomerase_type2"/>
</dbReference>
<dbReference type="InterPro" id="IPR011051">
    <property type="entry name" value="RmlC_Cupin_sf"/>
</dbReference>
<accession>A0A388TES6</accession>
<dbReference type="InterPro" id="IPR000595">
    <property type="entry name" value="cNMP-bd_dom"/>
</dbReference>
<dbReference type="Pfam" id="PF01050">
    <property type="entry name" value="MannoseP_isomer"/>
    <property type="match status" value="1"/>
</dbReference>
<name>A0A388TES6_TERA1</name>
<dbReference type="PANTHER" id="PTHR46390">
    <property type="entry name" value="MANNOSE-1-PHOSPHATE GUANYLYLTRANSFERASE"/>
    <property type="match status" value="1"/>
</dbReference>
<dbReference type="PROSITE" id="PS50042">
    <property type="entry name" value="CNMP_BINDING_3"/>
    <property type="match status" value="1"/>
</dbReference>
<dbReference type="InterPro" id="IPR001538">
    <property type="entry name" value="Man6P_isomerase-2_C"/>
</dbReference>
<feature type="domain" description="Cyclic nucleotide-binding" evidence="1">
    <location>
        <begin position="66"/>
        <end position="115"/>
    </location>
</feature>
<reference evidence="2 3" key="1">
    <citation type="journal article" date="2019" name="ISME J.">
        <title>Genome analyses of uncultured TG2/ZB3 bacteria in 'Margulisbacteria' specifically attached to ectosymbiotic spirochetes of protists in the termite gut.</title>
        <authorList>
            <person name="Utami Y.D."/>
            <person name="Kuwahara H."/>
            <person name="Igai K."/>
            <person name="Murakami T."/>
            <person name="Sugaya K."/>
            <person name="Morikawa T."/>
            <person name="Nagura Y."/>
            <person name="Yuki M."/>
            <person name="Deevong P."/>
            <person name="Inoue T."/>
            <person name="Kihara K."/>
            <person name="Lo N."/>
            <person name="Yamada A."/>
            <person name="Ohkuma M."/>
            <person name="Hongoh Y."/>
        </authorList>
    </citation>
    <scope>NUCLEOTIDE SEQUENCE [LARGE SCALE GENOMIC DNA]</scope>
    <source>
        <strain evidence="2">NkOx7-01</strain>
    </source>
</reference>
<dbReference type="AlphaFoldDB" id="A0A388TES6"/>
<dbReference type="Gene3D" id="2.60.120.10">
    <property type="entry name" value="Jelly Rolls"/>
    <property type="match status" value="1"/>
</dbReference>
<proteinExistence type="predicted"/>
<evidence type="ECO:0000259" key="1">
    <source>
        <dbReference type="PROSITE" id="PS50042"/>
    </source>
</evidence>
<gene>
    <name evidence="2" type="ORF">NO1_2222</name>
</gene>
<protein>
    <recommendedName>
        <fullName evidence="1">Cyclic nucleotide-binding domain-containing protein</fullName>
    </recommendedName>
</protein>
<evidence type="ECO:0000313" key="3">
    <source>
        <dbReference type="Proteomes" id="UP000269352"/>
    </source>
</evidence>
<dbReference type="GO" id="GO:0009298">
    <property type="term" value="P:GDP-mannose biosynthetic process"/>
    <property type="evidence" value="ECO:0007669"/>
    <property type="project" value="TreeGrafter"/>
</dbReference>
<comment type="caution">
    <text evidence="2">The sequence shown here is derived from an EMBL/GenBank/DDBJ whole genome shotgun (WGS) entry which is preliminary data.</text>
</comment>
<dbReference type="EMBL" id="BGZN01000184">
    <property type="protein sequence ID" value="GBR75189.1"/>
    <property type="molecule type" value="Genomic_DNA"/>
</dbReference>
<organism evidence="2 3">
    <name type="scientific">Termititenax aidoneus</name>
    <dbReference type="NCBI Taxonomy" id="2218524"/>
    <lineage>
        <taxon>Bacteria</taxon>
        <taxon>Bacillati</taxon>
        <taxon>Candidatus Margulisiibacteriota</taxon>
        <taxon>Candidatus Termititenacia</taxon>
        <taxon>Candidatus Termititenacales</taxon>
        <taxon>Candidatus Termititenacaceae</taxon>
        <taxon>Candidatus Termititenax</taxon>
    </lineage>
</organism>
<dbReference type="PANTHER" id="PTHR46390:SF1">
    <property type="entry name" value="MANNOSE-1-PHOSPHATE GUANYLYLTRANSFERASE"/>
    <property type="match status" value="1"/>
</dbReference>
<dbReference type="GO" id="GO:0005976">
    <property type="term" value="P:polysaccharide metabolic process"/>
    <property type="evidence" value="ECO:0007669"/>
    <property type="project" value="InterPro"/>
</dbReference>